<reference evidence="4 5" key="1">
    <citation type="journal article" date="2019" name="Emerg. Microbes Infect.">
        <title>Comprehensive subspecies identification of 175 nontuberculous mycobacteria species based on 7547 genomic profiles.</title>
        <authorList>
            <person name="Matsumoto Y."/>
            <person name="Kinjo T."/>
            <person name="Motooka D."/>
            <person name="Nabeya D."/>
            <person name="Jung N."/>
            <person name="Uechi K."/>
            <person name="Horii T."/>
            <person name="Iida T."/>
            <person name="Fujita J."/>
            <person name="Nakamura S."/>
        </authorList>
    </citation>
    <scope>NUCLEOTIDE SEQUENCE [LARGE SCALE GENOMIC DNA]</scope>
    <source>
        <strain evidence="4 5">JCM 12687</strain>
    </source>
</reference>
<proteinExistence type="predicted"/>
<dbReference type="EMBL" id="AP022606">
    <property type="protein sequence ID" value="BBZ14441.1"/>
    <property type="molecule type" value="Genomic_DNA"/>
</dbReference>
<evidence type="ECO:0000256" key="1">
    <source>
        <dbReference type="SAM" id="MobiDB-lite"/>
    </source>
</evidence>
<evidence type="ECO:0000256" key="2">
    <source>
        <dbReference type="SAM" id="SignalP"/>
    </source>
</evidence>
<name>A0ABM7KTN4_9MYCO</name>
<dbReference type="RefSeq" id="WP_163659728.1">
    <property type="nucleotide sequence ID" value="NZ_AP022606.1"/>
</dbReference>
<evidence type="ECO:0000313" key="5">
    <source>
        <dbReference type="Proteomes" id="UP000467379"/>
    </source>
</evidence>
<evidence type="ECO:0000313" key="4">
    <source>
        <dbReference type="EMBL" id="BBZ14441.1"/>
    </source>
</evidence>
<feature type="region of interest" description="Disordered" evidence="1">
    <location>
        <begin position="33"/>
        <end position="52"/>
    </location>
</feature>
<feature type="chain" id="PRO_5045395229" description="DUF5642 domain-containing protein" evidence="2">
    <location>
        <begin position="26"/>
        <end position="243"/>
    </location>
</feature>
<dbReference type="InterPro" id="IPR041313">
    <property type="entry name" value="DUF5642"/>
</dbReference>
<sequence length="243" mass="24604">MTSQSPTIRQIACLLTALGASVAISACGQSAERPPAAASSASSQPPSATNVPAAAAPAAYDIGRVDNVKDDFPAGFAPQAEPPKALAQHDIDSSGITAFTKAQIDPPQCRAMVIPPNVEPSVGAQAAGVRGEGDQGNIYVVALRLPQPVPAGQAAAGCDRVTLSGDPQATGTAERIPAPHIDGLNTTGVKLSADASDDPDYIYTAALDDQTSVVVMGSTDTQLNPQQLLSDLLVKATSAVRGQ</sequence>
<feature type="signal peptide" evidence="2">
    <location>
        <begin position="1"/>
        <end position="25"/>
    </location>
</feature>
<feature type="domain" description="DUF5642" evidence="3">
    <location>
        <begin position="61"/>
        <end position="241"/>
    </location>
</feature>
<accession>A0ABM7KTN4</accession>
<protein>
    <recommendedName>
        <fullName evidence="3">DUF5642 domain-containing protein</fullName>
    </recommendedName>
</protein>
<organism evidence="4 5">
    <name type="scientific">Mycobacterium branderi</name>
    <dbReference type="NCBI Taxonomy" id="43348"/>
    <lineage>
        <taxon>Bacteria</taxon>
        <taxon>Bacillati</taxon>
        <taxon>Actinomycetota</taxon>
        <taxon>Actinomycetes</taxon>
        <taxon>Mycobacteriales</taxon>
        <taxon>Mycobacteriaceae</taxon>
        <taxon>Mycobacterium</taxon>
    </lineage>
</organism>
<keyword evidence="2" id="KW-0732">Signal</keyword>
<dbReference type="Pfam" id="PF18702">
    <property type="entry name" value="DUF5642"/>
    <property type="match status" value="1"/>
</dbReference>
<dbReference type="Proteomes" id="UP000467379">
    <property type="component" value="Chromosome"/>
</dbReference>
<evidence type="ECO:0000259" key="3">
    <source>
        <dbReference type="Pfam" id="PF18702"/>
    </source>
</evidence>
<keyword evidence="5" id="KW-1185">Reference proteome</keyword>
<gene>
    <name evidence="4" type="ORF">MBRA_46360</name>
</gene>